<evidence type="ECO:0000313" key="2">
    <source>
        <dbReference type="EMBL" id="GBP22542.1"/>
    </source>
</evidence>
<protein>
    <submittedName>
        <fullName evidence="2">Uncharacterized protein</fullName>
    </submittedName>
</protein>
<dbReference type="AlphaFoldDB" id="A0A4C1U818"/>
<evidence type="ECO:0000256" key="1">
    <source>
        <dbReference type="SAM" id="MobiDB-lite"/>
    </source>
</evidence>
<feature type="region of interest" description="Disordered" evidence="1">
    <location>
        <begin position="71"/>
        <end position="95"/>
    </location>
</feature>
<gene>
    <name evidence="2" type="ORF">EVAR_84780_1</name>
</gene>
<accession>A0A4C1U818</accession>
<organism evidence="2 3">
    <name type="scientific">Eumeta variegata</name>
    <name type="common">Bagworm moth</name>
    <name type="synonym">Eumeta japonica</name>
    <dbReference type="NCBI Taxonomy" id="151549"/>
    <lineage>
        <taxon>Eukaryota</taxon>
        <taxon>Metazoa</taxon>
        <taxon>Ecdysozoa</taxon>
        <taxon>Arthropoda</taxon>
        <taxon>Hexapoda</taxon>
        <taxon>Insecta</taxon>
        <taxon>Pterygota</taxon>
        <taxon>Neoptera</taxon>
        <taxon>Endopterygota</taxon>
        <taxon>Lepidoptera</taxon>
        <taxon>Glossata</taxon>
        <taxon>Ditrysia</taxon>
        <taxon>Tineoidea</taxon>
        <taxon>Psychidae</taxon>
        <taxon>Oiketicinae</taxon>
        <taxon>Eumeta</taxon>
    </lineage>
</organism>
<reference evidence="2 3" key="1">
    <citation type="journal article" date="2019" name="Commun. Biol.">
        <title>The bagworm genome reveals a unique fibroin gene that provides high tensile strength.</title>
        <authorList>
            <person name="Kono N."/>
            <person name="Nakamura H."/>
            <person name="Ohtoshi R."/>
            <person name="Tomita M."/>
            <person name="Numata K."/>
            <person name="Arakawa K."/>
        </authorList>
    </citation>
    <scope>NUCLEOTIDE SEQUENCE [LARGE SCALE GENOMIC DNA]</scope>
</reference>
<dbReference type="EMBL" id="BGZK01000141">
    <property type="protein sequence ID" value="GBP22542.1"/>
    <property type="molecule type" value="Genomic_DNA"/>
</dbReference>
<proteinExistence type="predicted"/>
<dbReference type="Proteomes" id="UP000299102">
    <property type="component" value="Unassembled WGS sequence"/>
</dbReference>
<keyword evidence="3" id="KW-1185">Reference proteome</keyword>
<sequence length="95" mass="10780">MSSEMKEFISALAQRPVLADSHGLSIRGRDATRRGHISTARRYAVFVYNSEDRRRKHIKYSTNGGATLHSSRTRFKLAPTYRGAAGRRAGMRSRR</sequence>
<comment type="caution">
    <text evidence="2">The sequence shown here is derived from an EMBL/GenBank/DDBJ whole genome shotgun (WGS) entry which is preliminary data.</text>
</comment>
<name>A0A4C1U818_EUMVA</name>
<evidence type="ECO:0000313" key="3">
    <source>
        <dbReference type="Proteomes" id="UP000299102"/>
    </source>
</evidence>